<dbReference type="SUPFAM" id="SSF101386">
    <property type="entry name" value="all-alpha NTP pyrophosphatases"/>
    <property type="match status" value="1"/>
</dbReference>
<dbReference type="EMBL" id="BAABAL010000017">
    <property type="protein sequence ID" value="GAA4016085.1"/>
    <property type="molecule type" value="Genomic_DNA"/>
</dbReference>
<dbReference type="Proteomes" id="UP001501747">
    <property type="component" value="Unassembled WGS sequence"/>
</dbReference>
<evidence type="ECO:0000313" key="2">
    <source>
        <dbReference type="Proteomes" id="UP001501747"/>
    </source>
</evidence>
<dbReference type="PANTHER" id="PTHR46523">
    <property type="entry name" value="DCTP PYROPHOSPHATASE 1"/>
    <property type="match status" value="1"/>
</dbReference>
<comment type="caution">
    <text evidence="1">The sequence shown here is derived from an EMBL/GenBank/DDBJ whole genome shotgun (WGS) entry which is preliminary data.</text>
</comment>
<dbReference type="InterPro" id="IPR052555">
    <property type="entry name" value="dCTP_Pyrophosphatase"/>
</dbReference>
<sequence>MSRAAVYLDGMSELAALSARLRAFAAARQWEPFHTPKNLAMALAGEAGEVVAELQWLSDAEITEGLADGPLKQRLADESADVFLYLMQLADASGIDLLAAAHAKMDRNEVRFPA</sequence>
<keyword evidence="2" id="KW-1185">Reference proteome</keyword>
<dbReference type="Gene3D" id="1.10.287.1080">
    <property type="entry name" value="MazG-like"/>
    <property type="match status" value="1"/>
</dbReference>
<protein>
    <submittedName>
        <fullName evidence="1">Nucleotide pyrophosphohydrolase</fullName>
    </submittedName>
</protein>
<dbReference type="PANTHER" id="PTHR46523:SF1">
    <property type="entry name" value="DCTP PYROPHOSPHATASE 1"/>
    <property type="match status" value="1"/>
</dbReference>
<dbReference type="PIRSF" id="PIRSF029826">
    <property type="entry name" value="UCP029826_pph"/>
    <property type="match status" value="1"/>
</dbReference>
<proteinExistence type="predicted"/>
<organism evidence="1 2">
    <name type="scientific">Allokutzneria multivorans</name>
    <dbReference type="NCBI Taxonomy" id="1142134"/>
    <lineage>
        <taxon>Bacteria</taxon>
        <taxon>Bacillati</taxon>
        <taxon>Actinomycetota</taxon>
        <taxon>Actinomycetes</taxon>
        <taxon>Pseudonocardiales</taxon>
        <taxon>Pseudonocardiaceae</taxon>
        <taxon>Allokutzneria</taxon>
    </lineage>
</organism>
<name>A0ABP7STT3_9PSEU</name>
<evidence type="ECO:0000313" key="1">
    <source>
        <dbReference type="EMBL" id="GAA4016085.1"/>
    </source>
</evidence>
<gene>
    <name evidence="1" type="ORF">GCM10022247_43860</name>
</gene>
<dbReference type="InterPro" id="IPR025984">
    <property type="entry name" value="DCTPP"/>
</dbReference>
<dbReference type="CDD" id="cd11537">
    <property type="entry name" value="NTP-PPase_RS21-C6_like"/>
    <property type="match status" value="1"/>
</dbReference>
<reference evidence="2" key="1">
    <citation type="journal article" date="2019" name="Int. J. Syst. Evol. Microbiol.">
        <title>The Global Catalogue of Microorganisms (GCM) 10K type strain sequencing project: providing services to taxonomists for standard genome sequencing and annotation.</title>
        <authorList>
            <consortium name="The Broad Institute Genomics Platform"/>
            <consortium name="The Broad Institute Genome Sequencing Center for Infectious Disease"/>
            <person name="Wu L."/>
            <person name="Ma J."/>
        </authorList>
    </citation>
    <scope>NUCLEOTIDE SEQUENCE [LARGE SCALE GENOMIC DNA]</scope>
    <source>
        <strain evidence="2">JCM 17342</strain>
    </source>
</reference>
<accession>A0ABP7STT3</accession>